<dbReference type="AlphaFoldDB" id="A0A8C4QR02"/>
<feature type="domain" description="PLAC" evidence="6">
    <location>
        <begin position="1206"/>
        <end position="1243"/>
    </location>
</feature>
<evidence type="ECO:0000313" key="7">
    <source>
        <dbReference type="Ensembl" id="ENSEBUP00000019249.1"/>
    </source>
</evidence>
<dbReference type="InterPro" id="IPR010294">
    <property type="entry name" value="ADAMTS_spacer1"/>
</dbReference>
<accession>A0A8C4QR02</accession>
<dbReference type="Ensembl" id="ENSEBUT00000019825.1">
    <property type="protein sequence ID" value="ENSEBUP00000019249.1"/>
    <property type="gene ID" value="ENSEBUG00000011975.1"/>
</dbReference>
<dbReference type="Gene3D" id="2.60.120.830">
    <property type="match status" value="1"/>
</dbReference>
<dbReference type="Pfam" id="PF08686">
    <property type="entry name" value="PLAC"/>
    <property type="match status" value="1"/>
</dbReference>
<dbReference type="PANTHER" id="PTHR13723">
    <property type="entry name" value="ADAMTS A DISINTEGRIN AND METALLOPROTEASE WITH THROMBOSPONDIN MOTIFS PROTEASE"/>
    <property type="match status" value="1"/>
</dbReference>
<keyword evidence="3" id="KW-0732">Signal</keyword>
<feature type="region of interest" description="Disordered" evidence="5">
    <location>
        <begin position="115"/>
        <end position="224"/>
    </location>
</feature>
<dbReference type="GO" id="GO:0005576">
    <property type="term" value="C:extracellular region"/>
    <property type="evidence" value="ECO:0007669"/>
    <property type="project" value="UniProtKB-SubCell"/>
</dbReference>
<dbReference type="Pfam" id="PF19030">
    <property type="entry name" value="TSP1_ADAMTS"/>
    <property type="match status" value="6"/>
</dbReference>
<feature type="compositionally biased region" description="Basic and acidic residues" evidence="5">
    <location>
        <begin position="116"/>
        <end position="133"/>
    </location>
</feature>
<evidence type="ECO:0000259" key="6">
    <source>
        <dbReference type="PROSITE" id="PS50900"/>
    </source>
</evidence>
<dbReference type="Proteomes" id="UP000694388">
    <property type="component" value="Unplaced"/>
</dbReference>
<feature type="compositionally biased region" description="Basic residues" evidence="5">
    <location>
        <begin position="373"/>
        <end position="390"/>
    </location>
</feature>
<dbReference type="PROSITE" id="PS50092">
    <property type="entry name" value="TSP1"/>
    <property type="match status" value="6"/>
</dbReference>
<dbReference type="InterPro" id="IPR050439">
    <property type="entry name" value="ADAMTS_ADAMTS-like"/>
</dbReference>
<keyword evidence="4" id="KW-0677">Repeat</keyword>
<dbReference type="GeneTree" id="ENSGT00940000156594"/>
<dbReference type="PANTHER" id="PTHR13723:SF316">
    <property type="entry name" value="LONELY HEART, ISOFORM A"/>
    <property type="match status" value="1"/>
</dbReference>
<dbReference type="FunFam" id="2.20.100.10:FF:000005">
    <property type="entry name" value="ADAM metallopeptidase with thrombospondin type 1 motif 9"/>
    <property type="match status" value="3"/>
</dbReference>
<dbReference type="InterPro" id="IPR036383">
    <property type="entry name" value="TSP1_rpt_sf"/>
</dbReference>
<reference evidence="7" key="1">
    <citation type="submission" date="2025-08" db="UniProtKB">
        <authorList>
            <consortium name="Ensembl"/>
        </authorList>
    </citation>
    <scope>IDENTIFICATION</scope>
</reference>
<feature type="region of interest" description="Disordered" evidence="5">
    <location>
        <begin position="59"/>
        <end position="90"/>
    </location>
</feature>
<dbReference type="Pfam" id="PF19236">
    <property type="entry name" value="ADAMTS_CR_3"/>
    <property type="match status" value="1"/>
</dbReference>
<dbReference type="GO" id="GO:0030198">
    <property type="term" value="P:extracellular matrix organization"/>
    <property type="evidence" value="ECO:0007669"/>
    <property type="project" value="TreeGrafter"/>
</dbReference>
<protein>
    <submittedName>
        <fullName evidence="7">Thrombospondin type 1 domain containing 4</fullName>
    </submittedName>
</protein>
<keyword evidence="8" id="KW-1185">Reference proteome</keyword>
<dbReference type="InterPro" id="IPR000884">
    <property type="entry name" value="TSP1_rpt"/>
</dbReference>
<comment type="subcellular location">
    <subcellularLocation>
        <location evidence="1">Secreted</location>
    </subcellularLocation>
</comment>
<evidence type="ECO:0000256" key="1">
    <source>
        <dbReference type="ARBA" id="ARBA00004613"/>
    </source>
</evidence>
<evidence type="ECO:0000256" key="5">
    <source>
        <dbReference type="SAM" id="MobiDB-lite"/>
    </source>
</evidence>
<dbReference type="OMA" id="VCGGHET"/>
<organism evidence="7 8">
    <name type="scientific">Eptatretus burgeri</name>
    <name type="common">Inshore hagfish</name>
    <dbReference type="NCBI Taxonomy" id="7764"/>
    <lineage>
        <taxon>Eukaryota</taxon>
        <taxon>Metazoa</taxon>
        <taxon>Chordata</taxon>
        <taxon>Craniata</taxon>
        <taxon>Vertebrata</taxon>
        <taxon>Cyclostomata</taxon>
        <taxon>Myxini</taxon>
        <taxon>Myxiniformes</taxon>
        <taxon>Myxinidae</taxon>
        <taxon>Eptatretinae</taxon>
        <taxon>Eptatretus</taxon>
    </lineage>
</organism>
<reference evidence="7" key="2">
    <citation type="submission" date="2025-09" db="UniProtKB">
        <authorList>
            <consortium name="Ensembl"/>
        </authorList>
    </citation>
    <scope>IDENTIFICATION</scope>
</reference>
<proteinExistence type="predicted"/>
<evidence type="ECO:0000256" key="4">
    <source>
        <dbReference type="ARBA" id="ARBA00022737"/>
    </source>
</evidence>
<dbReference type="Pfam" id="PF05986">
    <property type="entry name" value="ADAMTS_spacer1"/>
    <property type="match status" value="1"/>
</dbReference>
<dbReference type="SUPFAM" id="SSF82895">
    <property type="entry name" value="TSP-1 type 1 repeat"/>
    <property type="match status" value="7"/>
</dbReference>
<dbReference type="InterPro" id="IPR045371">
    <property type="entry name" value="ADAMTS_CR_3"/>
</dbReference>
<dbReference type="InterPro" id="IPR010909">
    <property type="entry name" value="PLAC"/>
</dbReference>
<evidence type="ECO:0000256" key="3">
    <source>
        <dbReference type="ARBA" id="ARBA00022729"/>
    </source>
</evidence>
<dbReference type="SMART" id="SM00209">
    <property type="entry name" value="TSP1"/>
    <property type="match status" value="7"/>
</dbReference>
<dbReference type="FunFam" id="2.60.120.830:FF:000001">
    <property type="entry name" value="A disintegrin and metalloproteinase with thrombospondin motifs 1"/>
    <property type="match status" value="1"/>
</dbReference>
<feature type="compositionally biased region" description="Polar residues" evidence="5">
    <location>
        <begin position="210"/>
        <end position="219"/>
    </location>
</feature>
<dbReference type="GO" id="GO:0031012">
    <property type="term" value="C:extracellular matrix"/>
    <property type="evidence" value="ECO:0007669"/>
    <property type="project" value="TreeGrafter"/>
</dbReference>
<evidence type="ECO:0000256" key="2">
    <source>
        <dbReference type="ARBA" id="ARBA00022525"/>
    </source>
</evidence>
<feature type="compositionally biased region" description="Basic and acidic residues" evidence="5">
    <location>
        <begin position="337"/>
        <end position="350"/>
    </location>
</feature>
<feature type="region of interest" description="Disordered" evidence="5">
    <location>
        <begin position="280"/>
        <end position="309"/>
    </location>
</feature>
<keyword evidence="2" id="KW-0964">Secreted</keyword>
<dbReference type="GO" id="GO:0004222">
    <property type="term" value="F:metalloendopeptidase activity"/>
    <property type="evidence" value="ECO:0007669"/>
    <property type="project" value="TreeGrafter"/>
</dbReference>
<feature type="region of interest" description="Disordered" evidence="5">
    <location>
        <begin position="330"/>
        <end position="403"/>
    </location>
</feature>
<dbReference type="PROSITE" id="PS50900">
    <property type="entry name" value="PLAC"/>
    <property type="match status" value="1"/>
</dbReference>
<name>A0A8C4QR02_EPTBU</name>
<dbReference type="Gene3D" id="2.20.100.10">
    <property type="entry name" value="Thrombospondin type-1 (TSP1) repeat"/>
    <property type="match status" value="7"/>
</dbReference>
<dbReference type="GO" id="GO:0006508">
    <property type="term" value="P:proteolysis"/>
    <property type="evidence" value="ECO:0007669"/>
    <property type="project" value="TreeGrafter"/>
</dbReference>
<feature type="compositionally biased region" description="Basic residues" evidence="5">
    <location>
        <begin position="156"/>
        <end position="168"/>
    </location>
</feature>
<sequence length="1251" mass="139782">MSRWAMAGVSNLECRPLGITWRQHAQGKVCLLMLLLLLLLTRSLSLSFTMASSTHRKVPQRIKREAPAEEELSTVQRQGTADWGRSQGRDTLRPGVWGSWSHWSECSRSCGIGVQERQRDCRPPPNRVPDRNPSRRSHYWLTTVRDRMDRQGRRWQPGRHRMKHRGSHSRISSRNGREGSARKPNNRSIQPGQAPPDREVPAGDGGAEQPMTSPSQGATRLSYGRDGLPWSLDWPTHNKGGYRRSGGTAAFSLYTDSKEASQDADERTANVKETRAADRLRRYQQARVSHSRGLSRSRSATATRAFPSSIHPGKYGYGKMPVVYSAIRQGPPNQQQHEGEDSDATHHGLDSARAPRPFVDASSHGEASSSQHRALRSRALRQPTRMRPKQQRPAFSNPNDKASHWGRFLAERSHTDNRLQSPQPVPVYSSKEGFPAYSSLPQSRNSLVGQSGSLHKEGMSNHNASQPARSRIIHKVHEMRTLSHNQHGGRRRRRQNVDQRMFNCSGDNTQSMICNAQVCPPGSVDVREFQCASYNGRPFMGKHYEWVPFLEDFQKDPQVRKEQKCELNCRAVGYRFYVRHAERVEDGTLCEPGGSKVCLRGTCKALGCDGFLGSGKVLDKCGVCGGDDTTCKVISGIYKRSASSVGYHKILEIPSGATKINITEMTKSRNYLALRSHNGKSIINGNWAIDRPGKYEAAGTMFMYKRPNEISSTTGESFFSDGPTNDILNVFMIYQQPNPGVHFEYVLLSDNIVRSQLDPSSTNQNKDVAYNGQLAASASNSRIDGVIDHASRLSIPVRQTPAGTDTKNGWRHGSEVAPVPPAHVQSQDRVPGQTTMGQTDPGGHVEPSYPSQEFSWKRVGASECSSTCGRGKRLAIVHCVRKSTQEEVGSVLCDSSTKPKEQEEPCNIQPCPAFWDVGEWSECSKTCGTGKQHRQVLCRQLYAGRITTVHPHRCRSLERPETTTTCQLRICSEWRIRKEWSTCSVPCGVGQRTRDVKCISNIGDVVDDHECNMKLRPGDSENCDMGPCTRSWFFTDWSSRCSAECGKGEESRSVVCLMNHVNSLPLKECGGQRPAENRSCNKGSCENLVSWFTAPWGQCSVECGNGTQSRDIICIQRSNTSFLVLAPSACSHLEKPPSHQACKSRTCGMRWFSTAWSACSKSCEGGFRVREVRCLADDLSLSMDCPMEKRPEDRETCNVQPCVPKIDEHCKDKYFNCNVVVQARLCVYDYYQRACCASCKRASTRTRRFGR</sequence>
<dbReference type="Pfam" id="PF00090">
    <property type="entry name" value="TSP_1"/>
    <property type="match status" value="1"/>
</dbReference>
<evidence type="ECO:0000313" key="8">
    <source>
        <dbReference type="Proteomes" id="UP000694388"/>
    </source>
</evidence>